<dbReference type="RefSeq" id="WP_096779405.1">
    <property type="nucleotide sequence ID" value="NZ_CP012621.1"/>
</dbReference>
<sequence length="64" mass="7191">MAEVFVKPAPGRFVRDPLTLAPLAAEGERKPRSSYWLKRLRDGDVIETDVKPKAPRARTGKETD</sequence>
<accession>A0A291HQW2</accession>
<evidence type="ECO:0000313" key="2">
    <source>
        <dbReference type="EMBL" id="ATG74441.1"/>
    </source>
</evidence>
<dbReference type="KEGG" id="zdf:AN401_11730"/>
<evidence type="ECO:0008006" key="4">
    <source>
        <dbReference type="Google" id="ProtNLM"/>
    </source>
</evidence>
<name>A0A291HQW2_9GAMM</name>
<protein>
    <recommendedName>
        <fullName evidence="4">DUF2635 domain-containing protein</fullName>
    </recommendedName>
</protein>
<dbReference type="InterPro" id="IPR024400">
    <property type="entry name" value="DUF2635"/>
</dbReference>
<reference evidence="2" key="2">
    <citation type="submission" date="2015-09" db="EMBL/GenBank/DDBJ databases">
        <authorList>
            <person name="Jackson K.R."/>
            <person name="Lunt B.L."/>
            <person name="Fisher J.N.B."/>
            <person name="Gardner A.V."/>
            <person name="Bailey M.E."/>
            <person name="Deus L.M."/>
            <person name="Earl A.S."/>
            <person name="Gibby P.D."/>
            <person name="Hartmann K.A."/>
            <person name="Liu J.E."/>
            <person name="Manci A.M."/>
            <person name="Nielsen D.A."/>
            <person name="Solomon M.B."/>
            <person name="Breakwell D.P."/>
            <person name="Burnett S.H."/>
            <person name="Grose J.H."/>
        </authorList>
    </citation>
    <scope>NUCLEOTIDE SEQUENCE [LARGE SCALE GENOMIC DNA]</scope>
    <source>
        <strain evidence="2">F13-1</strain>
    </source>
</reference>
<dbReference type="EMBL" id="CP012621">
    <property type="protein sequence ID" value="ATG74328.1"/>
    <property type="molecule type" value="Genomic_DNA"/>
</dbReference>
<dbReference type="AlphaFoldDB" id="A0A291HQW2"/>
<dbReference type="EMBL" id="CP012621">
    <property type="protein sequence ID" value="ATG74441.1"/>
    <property type="molecule type" value="Genomic_DNA"/>
</dbReference>
<reference evidence="3" key="1">
    <citation type="submission" date="2015-09" db="EMBL/GenBank/DDBJ databases">
        <authorList>
            <person name="Shao Z."/>
            <person name="Wang L."/>
        </authorList>
    </citation>
    <scope>NUCLEOTIDE SEQUENCE [LARGE SCALE GENOMIC DNA]</scope>
    <source>
        <strain evidence="3">F13-1</strain>
    </source>
</reference>
<proteinExistence type="predicted"/>
<organism evidence="2 3">
    <name type="scientific">Zobellella denitrificans</name>
    <dbReference type="NCBI Taxonomy" id="347534"/>
    <lineage>
        <taxon>Bacteria</taxon>
        <taxon>Pseudomonadati</taxon>
        <taxon>Pseudomonadota</taxon>
        <taxon>Gammaproteobacteria</taxon>
        <taxon>Aeromonadales</taxon>
        <taxon>Aeromonadaceae</taxon>
        <taxon>Zobellella</taxon>
    </lineage>
</organism>
<dbReference type="Proteomes" id="UP000217763">
    <property type="component" value="Chromosome"/>
</dbReference>
<gene>
    <name evidence="1" type="ORF">AN401_11030</name>
    <name evidence="2" type="ORF">AN401_11730</name>
</gene>
<evidence type="ECO:0000313" key="1">
    <source>
        <dbReference type="EMBL" id="ATG74328.1"/>
    </source>
</evidence>
<keyword evidence="3" id="KW-1185">Reference proteome</keyword>
<dbReference type="Pfam" id="PF10948">
    <property type="entry name" value="DUF2635"/>
    <property type="match status" value="1"/>
</dbReference>
<evidence type="ECO:0000313" key="3">
    <source>
        <dbReference type="Proteomes" id="UP000217763"/>
    </source>
</evidence>
<dbReference type="KEGG" id="zdf:AN401_11030"/>